<dbReference type="AlphaFoldDB" id="A0A9P4RAG5"/>
<feature type="compositionally biased region" description="Basic and acidic residues" evidence="1">
    <location>
        <begin position="484"/>
        <end position="503"/>
    </location>
</feature>
<feature type="compositionally biased region" description="Basic and acidic residues" evidence="1">
    <location>
        <begin position="376"/>
        <end position="404"/>
    </location>
</feature>
<protein>
    <recommendedName>
        <fullName evidence="2">Glycine zipper 2TM domain-containing protein</fullName>
    </recommendedName>
</protein>
<dbReference type="Pfam" id="PF05433">
    <property type="entry name" value="Rick_17kDa_Anti"/>
    <property type="match status" value="1"/>
</dbReference>
<feature type="compositionally biased region" description="Basic residues" evidence="1">
    <location>
        <begin position="516"/>
        <end position="531"/>
    </location>
</feature>
<evidence type="ECO:0000313" key="3">
    <source>
        <dbReference type="EMBL" id="KAF2741140.1"/>
    </source>
</evidence>
<dbReference type="GO" id="GO:0019867">
    <property type="term" value="C:outer membrane"/>
    <property type="evidence" value="ECO:0007669"/>
    <property type="project" value="InterPro"/>
</dbReference>
<evidence type="ECO:0000256" key="1">
    <source>
        <dbReference type="SAM" id="MobiDB-lite"/>
    </source>
</evidence>
<dbReference type="EMBL" id="ML996098">
    <property type="protein sequence ID" value="KAF2741140.1"/>
    <property type="molecule type" value="Genomic_DNA"/>
</dbReference>
<feature type="domain" description="Glycine zipper 2TM" evidence="2">
    <location>
        <begin position="417"/>
        <end position="451"/>
    </location>
</feature>
<feature type="region of interest" description="Disordered" evidence="1">
    <location>
        <begin position="323"/>
        <end position="404"/>
    </location>
</feature>
<keyword evidence="4" id="KW-1185">Reference proteome</keyword>
<gene>
    <name evidence="3" type="ORF">EJ04DRAFT_518315</name>
</gene>
<organism evidence="3 4">
    <name type="scientific">Polyplosphaeria fusca</name>
    <dbReference type="NCBI Taxonomy" id="682080"/>
    <lineage>
        <taxon>Eukaryota</taxon>
        <taxon>Fungi</taxon>
        <taxon>Dikarya</taxon>
        <taxon>Ascomycota</taxon>
        <taxon>Pezizomycotina</taxon>
        <taxon>Dothideomycetes</taxon>
        <taxon>Pleosporomycetidae</taxon>
        <taxon>Pleosporales</taxon>
        <taxon>Tetraplosphaeriaceae</taxon>
        <taxon>Polyplosphaeria</taxon>
    </lineage>
</organism>
<feature type="region of interest" description="Disordered" evidence="1">
    <location>
        <begin position="266"/>
        <end position="292"/>
    </location>
</feature>
<evidence type="ECO:0000313" key="4">
    <source>
        <dbReference type="Proteomes" id="UP000799444"/>
    </source>
</evidence>
<dbReference type="OrthoDB" id="3800349at2759"/>
<reference evidence="3" key="1">
    <citation type="journal article" date="2020" name="Stud. Mycol.">
        <title>101 Dothideomycetes genomes: a test case for predicting lifestyles and emergence of pathogens.</title>
        <authorList>
            <person name="Haridas S."/>
            <person name="Albert R."/>
            <person name="Binder M."/>
            <person name="Bloem J."/>
            <person name="Labutti K."/>
            <person name="Salamov A."/>
            <person name="Andreopoulos B."/>
            <person name="Baker S."/>
            <person name="Barry K."/>
            <person name="Bills G."/>
            <person name="Bluhm B."/>
            <person name="Cannon C."/>
            <person name="Castanera R."/>
            <person name="Culley D."/>
            <person name="Daum C."/>
            <person name="Ezra D."/>
            <person name="Gonzalez J."/>
            <person name="Henrissat B."/>
            <person name="Kuo A."/>
            <person name="Liang C."/>
            <person name="Lipzen A."/>
            <person name="Lutzoni F."/>
            <person name="Magnuson J."/>
            <person name="Mondo S."/>
            <person name="Nolan M."/>
            <person name="Ohm R."/>
            <person name="Pangilinan J."/>
            <person name="Park H.-J."/>
            <person name="Ramirez L."/>
            <person name="Alfaro M."/>
            <person name="Sun H."/>
            <person name="Tritt A."/>
            <person name="Yoshinaga Y."/>
            <person name="Zwiers L.-H."/>
            <person name="Turgeon B."/>
            <person name="Goodwin S."/>
            <person name="Spatafora J."/>
            <person name="Crous P."/>
            <person name="Grigoriev I."/>
        </authorList>
    </citation>
    <scope>NUCLEOTIDE SEQUENCE</scope>
    <source>
        <strain evidence="3">CBS 125425</strain>
    </source>
</reference>
<feature type="compositionally biased region" description="Basic and acidic residues" evidence="1">
    <location>
        <begin position="43"/>
        <end position="64"/>
    </location>
</feature>
<comment type="caution">
    <text evidence="3">The sequence shown here is derived from an EMBL/GenBank/DDBJ whole genome shotgun (WGS) entry which is preliminary data.</text>
</comment>
<feature type="compositionally biased region" description="Basic residues" evidence="1">
    <location>
        <begin position="112"/>
        <end position="121"/>
    </location>
</feature>
<sequence length="531" mass="59125">MSVLAFKALSVAADKIPDRIFESLPGGYFTPGEKKKTKTNRRPLIDNRDNRSSRSEHRHSERDRRRSHRERTPPTDYSDASAYDDTDYEKEYRKQRRRRARSLGGNSSRSRSYSRGRHHHRNLDGQQAPDMDRSDRGRGGPDFPPPPTSEYKPYNPADYAAPAAGAAAAGVAAGTDYYDRRTSSARPDYDYGYPSQVNTAFRPRLASAPLLSPLGPLPLPPMGMNRPPSNLSYTPFSSTLNALTCPGSPFQTLFSPSYEPPAAYLLQQSGTNSPQPRPGTGHSSFAARYTPSAGYNPSPVNASVPPPNPGYTPYNPAEYAYTAPGNTYASPPPFYRQESRSQPSLAPNSNNQMAPYNDAYGRHGSTSSSRRRHHHQGDDKVHRARSADHRRSRSRVTDQVRDRFDSLDTREKDLAASAAGALAGGLVGHKLGHGTLSTLVGAAIGGLGGRELEKRHEKKKATRSASRASGQREPDRSRSRHRGRNEESRSPSRDRQRVDRFEEYSDDSDYDDRRGSSRRRKSSRKRRDSDY</sequence>
<feature type="compositionally biased region" description="Basic and acidic residues" evidence="1">
    <location>
        <begin position="130"/>
        <end position="139"/>
    </location>
</feature>
<feature type="region of interest" description="Disordered" evidence="1">
    <location>
        <begin position="21"/>
        <end position="157"/>
    </location>
</feature>
<evidence type="ECO:0000259" key="2">
    <source>
        <dbReference type="Pfam" id="PF05433"/>
    </source>
</evidence>
<feature type="region of interest" description="Disordered" evidence="1">
    <location>
        <begin position="451"/>
        <end position="531"/>
    </location>
</feature>
<feature type="compositionally biased region" description="Low complexity" evidence="1">
    <location>
        <begin position="102"/>
        <end position="111"/>
    </location>
</feature>
<feature type="compositionally biased region" description="Polar residues" evidence="1">
    <location>
        <begin position="340"/>
        <end position="354"/>
    </location>
</feature>
<dbReference type="InterPro" id="IPR008816">
    <property type="entry name" value="Gly_zipper_2TM_dom"/>
</dbReference>
<name>A0A9P4RAG5_9PLEO</name>
<accession>A0A9P4RAG5</accession>
<dbReference type="Proteomes" id="UP000799444">
    <property type="component" value="Unassembled WGS sequence"/>
</dbReference>
<proteinExistence type="predicted"/>